<evidence type="ECO:0000313" key="2">
    <source>
        <dbReference type="EMBL" id="CEF61778.1"/>
    </source>
</evidence>
<sequence length="115" mass="13256">MVTALLQISFIIILLFFTIIIHSCFVWNPFICRWEILCPILTSTTTTTTTTIFKITTSKSLERDTTIFSPTLETTSRIPFNITKICNVITSVVTSGLVPIYKYYDFWSQYCCKKC</sequence>
<dbReference type="GeneID" id="36374143"/>
<gene>
    <name evidence="2 4 5" type="ORF">SRAE_1000005450</name>
</gene>
<keyword evidence="1" id="KW-0812">Transmembrane</keyword>
<proteinExistence type="predicted"/>
<keyword evidence="1" id="KW-1133">Transmembrane helix</keyword>
<evidence type="ECO:0000256" key="1">
    <source>
        <dbReference type="SAM" id="Phobius"/>
    </source>
</evidence>
<name>A0A090MTU9_STRRB</name>
<reference evidence="2 3" key="1">
    <citation type="submission" date="2014-09" db="EMBL/GenBank/DDBJ databases">
        <authorList>
            <person name="Martin A.A."/>
        </authorList>
    </citation>
    <scope>NUCLEOTIDE SEQUENCE</scope>
    <source>
        <strain evidence="3">ED321</strain>
        <strain evidence="2">ED321 Heterogonic</strain>
    </source>
</reference>
<keyword evidence="1" id="KW-0472">Membrane</keyword>
<dbReference type="WormBase" id="SRAE_1000005450">
    <property type="protein sequence ID" value="SRP08108"/>
    <property type="gene ID" value="WBGene00256648"/>
</dbReference>
<keyword evidence="3" id="KW-1185">Reference proteome</keyword>
<evidence type="ECO:0000313" key="5">
    <source>
        <dbReference type="WormBase" id="SRAE_1000005450"/>
    </source>
</evidence>
<feature type="transmembrane region" description="Helical" evidence="1">
    <location>
        <begin position="6"/>
        <end position="27"/>
    </location>
</feature>
<dbReference type="AlphaFoldDB" id="A0A090MTU9"/>
<dbReference type="CTD" id="36374143"/>
<evidence type="ECO:0000313" key="4">
    <source>
        <dbReference type="WBParaSite" id="SRAE_1000005450.1"/>
    </source>
</evidence>
<reference evidence="4" key="2">
    <citation type="submission" date="2020-12" db="UniProtKB">
        <authorList>
            <consortium name="WormBaseParasite"/>
        </authorList>
    </citation>
    <scope>IDENTIFICATION</scope>
</reference>
<dbReference type="EMBL" id="LN609528">
    <property type="protein sequence ID" value="CEF61778.1"/>
    <property type="molecule type" value="Genomic_DNA"/>
</dbReference>
<dbReference type="RefSeq" id="XP_024500980.1">
    <property type="nucleotide sequence ID" value="XM_024646843.1"/>
</dbReference>
<protein>
    <submittedName>
        <fullName evidence="2 4">Uncharacterized protein</fullName>
    </submittedName>
</protein>
<evidence type="ECO:0000313" key="3">
    <source>
        <dbReference type="Proteomes" id="UP000035682"/>
    </source>
</evidence>
<organism evidence="2">
    <name type="scientific">Strongyloides ratti</name>
    <name type="common">Parasitic roundworm</name>
    <dbReference type="NCBI Taxonomy" id="34506"/>
    <lineage>
        <taxon>Eukaryota</taxon>
        <taxon>Metazoa</taxon>
        <taxon>Ecdysozoa</taxon>
        <taxon>Nematoda</taxon>
        <taxon>Chromadorea</taxon>
        <taxon>Rhabditida</taxon>
        <taxon>Tylenchina</taxon>
        <taxon>Panagrolaimomorpha</taxon>
        <taxon>Strongyloidoidea</taxon>
        <taxon>Strongyloididae</taxon>
        <taxon>Strongyloides</taxon>
    </lineage>
</organism>
<accession>A0A090MTU9</accession>
<dbReference type="Proteomes" id="UP000035682">
    <property type="component" value="Unplaced"/>
</dbReference>
<dbReference type="WBParaSite" id="SRAE_1000005450.1">
    <property type="protein sequence ID" value="SRAE_1000005450.1"/>
    <property type="gene ID" value="WBGene00256648"/>
</dbReference>